<dbReference type="STRING" id="1036612.A0A1L9TUX4"/>
<feature type="region of interest" description="Disordered" evidence="2">
    <location>
        <begin position="31"/>
        <end position="138"/>
    </location>
</feature>
<evidence type="ECO:0000256" key="2">
    <source>
        <dbReference type="SAM" id="MobiDB-lite"/>
    </source>
</evidence>
<keyword evidence="4" id="KW-1185">Reference proteome</keyword>
<sequence length="337" mass="37380">MLQLRSMLLRPRCVGWIEPSVLSARQFSVSRTCEEDSPLPTQPSSPKSSVDRPRKRVPPAQLKFNSPSSDRSRPRRIIDARSLAASKPGGQPANILKGPRRLAGRGGTSARTRKPYNSKPVSRKSGRFPQKDSSAEDNDTGQIIELENVYRELAENTTPTRTRYQPEFSGLQSLSDTWPSLPTDITATTAGVSEKLSLLSERYPNGYVPPYVLGKRLFEGKFVQFQSEEERAEGLNAAKRFAQEAADKLSQEKGELVDPEAVIFKDVKSAEHGSLIESLVQGKYPTTDIPQTNKLPVVGEILKNLRNNETYQASGKKTQFMAKLESLLIVNRPAKSV</sequence>
<evidence type="ECO:0000313" key="4">
    <source>
        <dbReference type="Proteomes" id="UP000184356"/>
    </source>
</evidence>
<keyword evidence="1" id="KW-0175">Coiled coil</keyword>
<dbReference type="EMBL" id="KV878583">
    <property type="protein sequence ID" value="OJJ63230.1"/>
    <property type="molecule type" value="Genomic_DNA"/>
</dbReference>
<feature type="coiled-coil region" evidence="1">
    <location>
        <begin position="225"/>
        <end position="252"/>
    </location>
</feature>
<accession>A0A1L9TUX4</accession>
<dbReference type="AlphaFoldDB" id="A0A1L9TUX4"/>
<evidence type="ECO:0000313" key="3">
    <source>
        <dbReference type="EMBL" id="OJJ63230.1"/>
    </source>
</evidence>
<evidence type="ECO:0000256" key="1">
    <source>
        <dbReference type="SAM" id="Coils"/>
    </source>
</evidence>
<reference evidence="4" key="1">
    <citation type="journal article" date="2017" name="Genome Biol.">
        <title>Comparative genomics reveals high biological diversity and specific adaptations in the industrially and medically important fungal genus Aspergillus.</title>
        <authorList>
            <person name="de Vries R.P."/>
            <person name="Riley R."/>
            <person name="Wiebenga A."/>
            <person name="Aguilar-Osorio G."/>
            <person name="Amillis S."/>
            <person name="Uchima C.A."/>
            <person name="Anderluh G."/>
            <person name="Asadollahi M."/>
            <person name="Askin M."/>
            <person name="Barry K."/>
            <person name="Battaglia E."/>
            <person name="Bayram O."/>
            <person name="Benocci T."/>
            <person name="Braus-Stromeyer S.A."/>
            <person name="Caldana C."/>
            <person name="Canovas D."/>
            <person name="Cerqueira G.C."/>
            <person name="Chen F."/>
            <person name="Chen W."/>
            <person name="Choi C."/>
            <person name="Clum A."/>
            <person name="Dos Santos R.A."/>
            <person name="Damasio A.R."/>
            <person name="Diallinas G."/>
            <person name="Emri T."/>
            <person name="Fekete E."/>
            <person name="Flipphi M."/>
            <person name="Freyberg S."/>
            <person name="Gallo A."/>
            <person name="Gournas C."/>
            <person name="Habgood R."/>
            <person name="Hainaut M."/>
            <person name="Harispe M.L."/>
            <person name="Henrissat B."/>
            <person name="Hilden K.S."/>
            <person name="Hope R."/>
            <person name="Hossain A."/>
            <person name="Karabika E."/>
            <person name="Karaffa L."/>
            <person name="Karanyi Z."/>
            <person name="Krasevec N."/>
            <person name="Kuo A."/>
            <person name="Kusch H."/>
            <person name="LaButti K."/>
            <person name="Lagendijk E.L."/>
            <person name="Lapidus A."/>
            <person name="Levasseur A."/>
            <person name="Lindquist E."/>
            <person name="Lipzen A."/>
            <person name="Logrieco A.F."/>
            <person name="MacCabe A."/>
            <person name="Maekelae M.R."/>
            <person name="Malavazi I."/>
            <person name="Melin P."/>
            <person name="Meyer V."/>
            <person name="Mielnichuk N."/>
            <person name="Miskei M."/>
            <person name="Molnar A.P."/>
            <person name="Mule G."/>
            <person name="Ngan C.Y."/>
            <person name="Orejas M."/>
            <person name="Orosz E."/>
            <person name="Ouedraogo J.P."/>
            <person name="Overkamp K.M."/>
            <person name="Park H.-S."/>
            <person name="Perrone G."/>
            <person name="Piumi F."/>
            <person name="Punt P.J."/>
            <person name="Ram A.F."/>
            <person name="Ramon A."/>
            <person name="Rauscher S."/>
            <person name="Record E."/>
            <person name="Riano-Pachon D.M."/>
            <person name="Robert V."/>
            <person name="Roehrig J."/>
            <person name="Ruller R."/>
            <person name="Salamov A."/>
            <person name="Salih N.S."/>
            <person name="Samson R.A."/>
            <person name="Sandor E."/>
            <person name="Sanguinetti M."/>
            <person name="Schuetze T."/>
            <person name="Sepcic K."/>
            <person name="Shelest E."/>
            <person name="Sherlock G."/>
            <person name="Sophianopoulou V."/>
            <person name="Squina F.M."/>
            <person name="Sun H."/>
            <person name="Susca A."/>
            <person name="Todd R.B."/>
            <person name="Tsang A."/>
            <person name="Unkles S.E."/>
            <person name="van de Wiele N."/>
            <person name="van Rossen-Uffink D."/>
            <person name="Oliveira J.V."/>
            <person name="Vesth T.C."/>
            <person name="Visser J."/>
            <person name="Yu J.-H."/>
            <person name="Zhou M."/>
            <person name="Andersen M.R."/>
            <person name="Archer D.B."/>
            <person name="Baker S.E."/>
            <person name="Benoit I."/>
            <person name="Brakhage A.A."/>
            <person name="Braus G.H."/>
            <person name="Fischer R."/>
            <person name="Frisvad J.C."/>
            <person name="Goldman G.H."/>
            <person name="Houbraken J."/>
            <person name="Oakley B."/>
            <person name="Pocsi I."/>
            <person name="Scazzocchio C."/>
            <person name="Seiboth B."/>
            <person name="vanKuyk P.A."/>
            <person name="Wortman J."/>
            <person name="Dyer P.S."/>
            <person name="Grigoriev I.V."/>
        </authorList>
    </citation>
    <scope>NUCLEOTIDE SEQUENCE [LARGE SCALE GENOMIC DNA]</scope>
    <source>
        <strain evidence="4">CBS 593.65</strain>
    </source>
</reference>
<feature type="compositionally biased region" description="Basic residues" evidence="2">
    <location>
        <begin position="111"/>
        <end position="126"/>
    </location>
</feature>
<dbReference type="Proteomes" id="UP000184356">
    <property type="component" value="Unassembled WGS sequence"/>
</dbReference>
<gene>
    <name evidence="3" type="ORF">ASPSYDRAFT_41996</name>
</gene>
<dbReference type="OrthoDB" id="5365739at2759"/>
<dbReference type="RefSeq" id="XP_040707036.1">
    <property type="nucleotide sequence ID" value="XM_040846380.1"/>
</dbReference>
<feature type="compositionally biased region" description="Basic and acidic residues" evidence="2">
    <location>
        <begin position="70"/>
        <end position="79"/>
    </location>
</feature>
<organism evidence="3 4">
    <name type="scientific">Aspergillus sydowii CBS 593.65</name>
    <dbReference type="NCBI Taxonomy" id="1036612"/>
    <lineage>
        <taxon>Eukaryota</taxon>
        <taxon>Fungi</taxon>
        <taxon>Dikarya</taxon>
        <taxon>Ascomycota</taxon>
        <taxon>Pezizomycotina</taxon>
        <taxon>Eurotiomycetes</taxon>
        <taxon>Eurotiomycetidae</taxon>
        <taxon>Eurotiales</taxon>
        <taxon>Aspergillaceae</taxon>
        <taxon>Aspergillus</taxon>
        <taxon>Aspergillus subgen. Nidulantes</taxon>
    </lineage>
</organism>
<dbReference type="GeneID" id="63762453"/>
<proteinExistence type="predicted"/>
<name>A0A1L9TUX4_9EURO</name>
<protein>
    <submittedName>
        <fullName evidence="3">Uncharacterized protein</fullName>
    </submittedName>
</protein>
<dbReference type="VEuPathDB" id="FungiDB:ASPSYDRAFT_41996"/>